<dbReference type="EnsemblMetazoa" id="XM_038194424.1">
    <property type="protein sequence ID" value="XP_038050352.1"/>
    <property type="gene ID" value="LOC119723649"/>
</dbReference>
<dbReference type="RefSeq" id="XP_038050352.1">
    <property type="nucleotide sequence ID" value="XM_038194424.1"/>
</dbReference>
<feature type="compositionally biased region" description="Basic and acidic residues" evidence="2">
    <location>
        <begin position="43"/>
        <end position="106"/>
    </location>
</feature>
<dbReference type="PANTHER" id="PTHR13087:SF0">
    <property type="entry name" value="NFKB ACTIVATING PROTEIN LIKE"/>
    <property type="match status" value="1"/>
</dbReference>
<evidence type="ECO:0000256" key="2">
    <source>
        <dbReference type="SAM" id="MobiDB-lite"/>
    </source>
</evidence>
<dbReference type="GO" id="GO:0003682">
    <property type="term" value="F:chromatin binding"/>
    <property type="evidence" value="ECO:0007669"/>
    <property type="project" value="InterPro"/>
</dbReference>
<evidence type="ECO:0000256" key="1">
    <source>
        <dbReference type="ARBA" id="ARBA00009313"/>
    </source>
</evidence>
<dbReference type="GeneID" id="119723649"/>
<feature type="compositionally biased region" description="Basic residues" evidence="2">
    <location>
        <begin position="151"/>
        <end position="182"/>
    </location>
</feature>
<reference evidence="4" key="1">
    <citation type="submission" date="2022-11" db="UniProtKB">
        <authorList>
            <consortium name="EnsemblMetazoa"/>
        </authorList>
    </citation>
    <scope>IDENTIFICATION</scope>
</reference>
<organism evidence="4 5">
    <name type="scientific">Patiria miniata</name>
    <name type="common">Bat star</name>
    <name type="synonym">Asterina miniata</name>
    <dbReference type="NCBI Taxonomy" id="46514"/>
    <lineage>
        <taxon>Eukaryota</taxon>
        <taxon>Metazoa</taxon>
        <taxon>Echinodermata</taxon>
        <taxon>Eleutherozoa</taxon>
        <taxon>Asterozoa</taxon>
        <taxon>Asteroidea</taxon>
        <taxon>Valvatacea</taxon>
        <taxon>Valvatida</taxon>
        <taxon>Asterinidae</taxon>
        <taxon>Patiria</taxon>
    </lineage>
</organism>
<feature type="compositionally biased region" description="Basic and acidic residues" evidence="2">
    <location>
        <begin position="1"/>
        <end position="12"/>
    </location>
</feature>
<dbReference type="OrthoDB" id="273141at2759"/>
<name>A0A913ZEZ4_PATMI</name>
<dbReference type="GO" id="GO:0010468">
    <property type="term" value="P:regulation of gene expression"/>
    <property type="evidence" value="ECO:0007669"/>
    <property type="project" value="TreeGrafter"/>
</dbReference>
<feature type="compositionally biased region" description="Basic and acidic residues" evidence="2">
    <location>
        <begin position="21"/>
        <end position="32"/>
    </location>
</feature>
<dbReference type="InterPro" id="IPR040466">
    <property type="entry name" value="NKAP"/>
</dbReference>
<keyword evidence="5" id="KW-1185">Reference proteome</keyword>
<dbReference type="InterPro" id="IPR009269">
    <property type="entry name" value="NKAP_C"/>
</dbReference>
<dbReference type="RefSeq" id="XP_038050351.1">
    <property type="nucleotide sequence ID" value="XM_038194423.1"/>
</dbReference>
<dbReference type="OMA" id="WRQQENM"/>
<dbReference type="PANTHER" id="PTHR13087">
    <property type="entry name" value="NF-KAPPA B ACTIVATING PROTEIN"/>
    <property type="match status" value="1"/>
</dbReference>
<feature type="compositionally biased region" description="Basic residues" evidence="2">
    <location>
        <begin position="33"/>
        <end position="42"/>
    </location>
</feature>
<evidence type="ECO:0000313" key="5">
    <source>
        <dbReference type="Proteomes" id="UP000887568"/>
    </source>
</evidence>
<comment type="similarity">
    <text evidence="1">Belongs to the NKAP family.</text>
</comment>
<feature type="region of interest" description="Disordered" evidence="2">
    <location>
        <begin position="1"/>
        <end position="231"/>
    </location>
</feature>
<protein>
    <recommendedName>
        <fullName evidence="3">NF-kappa-B-activating protein C-terminal domain-containing protein</fullName>
    </recommendedName>
</protein>
<sequence>MGYSDNYRDRSPTHHHRDRHRERSRDRDLKEHSRPRKSRSRSRSPEHRDRRGPVDDRDWNNKYRDDIRLNGHGERHRRSSGDWRQEAQDQQERFFESRRTEREKIMEQGLPDVWAASPERAEHDSDQFSNTEKDKDDSDASSSTDSEEERRRRKKKSKKSKRRKEKKRQKKSKKRGKRKRKTSSSEESSDSDSDSEEEQEQWVEKTAGARNDSSVVGPLPAGATSGSGVLTDFGRALLPGEGAAMAAFVEAGKRIPRRGEIGLTSGEISKFEDVGYVMSGSRHRRMEAVRMRKENQIYSADEKRALASFNKEERGKREDKILRDFREMVHKKVKERK</sequence>
<feature type="compositionally biased region" description="Acidic residues" evidence="2">
    <location>
        <begin position="187"/>
        <end position="201"/>
    </location>
</feature>
<dbReference type="EnsemblMetazoa" id="XM_038194423.1">
    <property type="protein sequence ID" value="XP_038050351.1"/>
    <property type="gene ID" value="LOC119723649"/>
</dbReference>
<evidence type="ECO:0000259" key="3">
    <source>
        <dbReference type="Pfam" id="PF06047"/>
    </source>
</evidence>
<proteinExistence type="inferred from homology"/>
<feature type="domain" description="NF-kappa-B-activating protein C-terminal" evidence="3">
    <location>
        <begin position="232"/>
        <end position="330"/>
    </location>
</feature>
<dbReference type="GO" id="GO:0005634">
    <property type="term" value="C:nucleus"/>
    <property type="evidence" value="ECO:0007669"/>
    <property type="project" value="TreeGrafter"/>
</dbReference>
<dbReference type="AlphaFoldDB" id="A0A913ZEZ4"/>
<evidence type="ECO:0000313" key="4">
    <source>
        <dbReference type="EnsemblMetazoa" id="XP_038050352.1"/>
    </source>
</evidence>
<dbReference type="Pfam" id="PF06047">
    <property type="entry name" value="Nkap_C"/>
    <property type="match status" value="1"/>
</dbReference>
<feature type="compositionally biased region" description="Basic and acidic residues" evidence="2">
    <location>
        <begin position="119"/>
        <end position="138"/>
    </location>
</feature>
<dbReference type="Proteomes" id="UP000887568">
    <property type="component" value="Unplaced"/>
</dbReference>
<accession>A0A913ZEZ4</accession>